<keyword evidence="1" id="KW-0812">Transmembrane</keyword>
<accession>A0A518D0N1</accession>
<gene>
    <name evidence="2" type="ORF">Pla163_21470</name>
</gene>
<evidence type="ECO:0000256" key="1">
    <source>
        <dbReference type="SAM" id="Phobius"/>
    </source>
</evidence>
<protein>
    <submittedName>
        <fullName evidence="2">Uncharacterized protein</fullName>
    </submittedName>
</protein>
<dbReference type="EMBL" id="CP036290">
    <property type="protein sequence ID" value="QDU85024.1"/>
    <property type="molecule type" value="Genomic_DNA"/>
</dbReference>
<organism evidence="2 3">
    <name type="scientific">Rohdeia mirabilis</name>
    <dbReference type="NCBI Taxonomy" id="2528008"/>
    <lineage>
        <taxon>Bacteria</taxon>
        <taxon>Pseudomonadati</taxon>
        <taxon>Planctomycetota</taxon>
        <taxon>Planctomycetia</taxon>
        <taxon>Planctomycetia incertae sedis</taxon>
        <taxon>Rohdeia</taxon>
    </lineage>
</organism>
<dbReference type="AlphaFoldDB" id="A0A518D0N1"/>
<proteinExistence type="predicted"/>
<evidence type="ECO:0000313" key="2">
    <source>
        <dbReference type="EMBL" id="QDU85024.1"/>
    </source>
</evidence>
<sequence length="32" mass="3581">MPLWAWIALVLGIVFLVVFVITVANYPEDGSF</sequence>
<name>A0A518D0N1_9BACT</name>
<keyword evidence="3" id="KW-1185">Reference proteome</keyword>
<evidence type="ECO:0000313" key="3">
    <source>
        <dbReference type="Proteomes" id="UP000319342"/>
    </source>
</evidence>
<keyword evidence="1" id="KW-0472">Membrane</keyword>
<keyword evidence="1" id="KW-1133">Transmembrane helix</keyword>
<reference evidence="2 3" key="1">
    <citation type="submission" date="2019-02" db="EMBL/GenBank/DDBJ databases">
        <title>Deep-cultivation of Planctomycetes and their phenomic and genomic characterization uncovers novel biology.</title>
        <authorList>
            <person name="Wiegand S."/>
            <person name="Jogler M."/>
            <person name="Boedeker C."/>
            <person name="Pinto D."/>
            <person name="Vollmers J."/>
            <person name="Rivas-Marin E."/>
            <person name="Kohn T."/>
            <person name="Peeters S.H."/>
            <person name="Heuer A."/>
            <person name="Rast P."/>
            <person name="Oberbeckmann S."/>
            <person name="Bunk B."/>
            <person name="Jeske O."/>
            <person name="Meyerdierks A."/>
            <person name="Storesund J.E."/>
            <person name="Kallscheuer N."/>
            <person name="Luecker S."/>
            <person name="Lage O.M."/>
            <person name="Pohl T."/>
            <person name="Merkel B.J."/>
            <person name="Hornburger P."/>
            <person name="Mueller R.-W."/>
            <person name="Bruemmer F."/>
            <person name="Labrenz M."/>
            <person name="Spormann A.M."/>
            <person name="Op den Camp H."/>
            <person name="Overmann J."/>
            <person name="Amann R."/>
            <person name="Jetten M.S.M."/>
            <person name="Mascher T."/>
            <person name="Medema M.H."/>
            <person name="Devos D.P."/>
            <person name="Kaster A.-K."/>
            <person name="Ovreas L."/>
            <person name="Rohde M."/>
            <person name="Galperin M.Y."/>
            <person name="Jogler C."/>
        </authorList>
    </citation>
    <scope>NUCLEOTIDE SEQUENCE [LARGE SCALE GENOMIC DNA]</scope>
    <source>
        <strain evidence="2 3">Pla163</strain>
    </source>
</reference>
<dbReference type="Proteomes" id="UP000319342">
    <property type="component" value="Chromosome"/>
</dbReference>
<feature type="transmembrane region" description="Helical" evidence="1">
    <location>
        <begin position="6"/>
        <end position="26"/>
    </location>
</feature>